<feature type="domain" description="Methyl-accepting transducer" evidence="2">
    <location>
        <begin position="267"/>
        <end position="439"/>
    </location>
</feature>
<dbReference type="GO" id="GO:0007165">
    <property type="term" value="P:signal transduction"/>
    <property type="evidence" value="ECO:0007669"/>
    <property type="project" value="UniProtKB-KW"/>
</dbReference>
<accession>A0AA50DN94</accession>
<organism evidence="5 6">
    <name type="scientific">Erwinia pyri</name>
    <dbReference type="NCBI Taxonomy" id="3062598"/>
    <lineage>
        <taxon>Bacteria</taxon>
        <taxon>Pseudomonadati</taxon>
        <taxon>Pseudomonadota</taxon>
        <taxon>Gammaproteobacteria</taxon>
        <taxon>Enterobacterales</taxon>
        <taxon>Erwiniaceae</taxon>
        <taxon>Erwinia</taxon>
    </lineage>
</organism>
<evidence type="ECO:0000256" key="1">
    <source>
        <dbReference type="PROSITE-ProRule" id="PRU00284"/>
    </source>
</evidence>
<dbReference type="SMART" id="SM00086">
    <property type="entry name" value="PAC"/>
    <property type="match status" value="2"/>
</dbReference>
<dbReference type="PANTHER" id="PTHR24422:SF10">
    <property type="entry name" value="CHEMOTAXIS PROTEIN METHYLTRANSFERASE 2"/>
    <property type="match status" value="1"/>
</dbReference>
<dbReference type="SMART" id="SM00091">
    <property type="entry name" value="PAS"/>
    <property type="match status" value="2"/>
</dbReference>
<evidence type="ECO:0000313" key="6">
    <source>
        <dbReference type="Proteomes" id="UP001228139"/>
    </source>
</evidence>
<dbReference type="SUPFAM" id="SSF55785">
    <property type="entry name" value="PYP-like sensor domain (PAS domain)"/>
    <property type="match status" value="2"/>
</dbReference>
<feature type="domain" description="PAC" evidence="4">
    <location>
        <begin position="215"/>
        <end position="267"/>
    </location>
</feature>
<evidence type="ECO:0000259" key="4">
    <source>
        <dbReference type="PROSITE" id="PS50113"/>
    </source>
</evidence>
<dbReference type="NCBIfam" id="TIGR00229">
    <property type="entry name" value="sensory_box"/>
    <property type="match status" value="2"/>
</dbReference>
<protein>
    <submittedName>
        <fullName evidence="5">PAS domain-containing methyl-accepting chemotaxis protein</fullName>
    </submittedName>
</protein>
<dbReference type="InterPro" id="IPR013655">
    <property type="entry name" value="PAS_fold_3"/>
</dbReference>
<dbReference type="EMBL" id="CP132353">
    <property type="protein sequence ID" value="WLS80862.1"/>
    <property type="molecule type" value="Genomic_DNA"/>
</dbReference>
<dbReference type="InterPro" id="IPR050903">
    <property type="entry name" value="Bact_Chemotaxis_MeTrfase"/>
</dbReference>
<dbReference type="Proteomes" id="UP001228139">
    <property type="component" value="Chromosome"/>
</dbReference>
<dbReference type="AlphaFoldDB" id="A0AA50DN94"/>
<dbReference type="InterPro" id="IPR001610">
    <property type="entry name" value="PAC"/>
</dbReference>
<dbReference type="Gene3D" id="1.10.287.950">
    <property type="entry name" value="Methyl-accepting chemotaxis protein"/>
    <property type="match status" value="1"/>
</dbReference>
<dbReference type="GO" id="GO:0016020">
    <property type="term" value="C:membrane"/>
    <property type="evidence" value="ECO:0007669"/>
    <property type="project" value="InterPro"/>
</dbReference>
<evidence type="ECO:0000313" key="5">
    <source>
        <dbReference type="EMBL" id="WLS80862.1"/>
    </source>
</evidence>
<keyword evidence="1" id="KW-0807">Transducer</keyword>
<dbReference type="KEGG" id="epi:Q3V30_10450"/>
<dbReference type="InterPro" id="IPR013656">
    <property type="entry name" value="PAS_4"/>
</dbReference>
<dbReference type="PROSITE" id="PS50112">
    <property type="entry name" value="PAS"/>
    <property type="match status" value="1"/>
</dbReference>
<name>A0AA50DN94_9GAMM</name>
<dbReference type="InterPro" id="IPR000700">
    <property type="entry name" value="PAS-assoc_C"/>
</dbReference>
<dbReference type="Pfam" id="PF08447">
    <property type="entry name" value="PAS_3"/>
    <property type="match status" value="1"/>
</dbReference>
<feature type="domain" description="PAS" evidence="3">
    <location>
        <begin position="142"/>
        <end position="186"/>
    </location>
</feature>
<dbReference type="Pfam" id="PF08448">
    <property type="entry name" value="PAS_4"/>
    <property type="match status" value="1"/>
</dbReference>
<dbReference type="SUPFAM" id="SSF58104">
    <property type="entry name" value="Methyl-accepting chemotaxis protein (MCP) signaling domain"/>
    <property type="match status" value="1"/>
</dbReference>
<gene>
    <name evidence="5" type="ORF">Q3V30_10450</name>
</gene>
<dbReference type="Pfam" id="PF00015">
    <property type="entry name" value="MCPsignal"/>
    <property type="match status" value="1"/>
</dbReference>
<dbReference type="InterPro" id="IPR000014">
    <property type="entry name" value="PAS"/>
</dbReference>
<dbReference type="PANTHER" id="PTHR24422">
    <property type="entry name" value="CHEMOTAXIS PROTEIN METHYLTRANSFERASE"/>
    <property type="match status" value="1"/>
</dbReference>
<evidence type="ECO:0000259" key="3">
    <source>
        <dbReference type="PROSITE" id="PS50112"/>
    </source>
</evidence>
<feature type="domain" description="PAC" evidence="4">
    <location>
        <begin position="91"/>
        <end position="145"/>
    </location>
</feature>
<dbReference type="GO" id="GO:0006935">
    <property type="term" value="P:chemotaxis"/>
    <property type="evidence" value="ECO:0007669"/>
    <property type="project" value="UniProtKB-ARBA"/>
</dbReference>
<dbReference type="InterPro" id="IPR035965">
    <property type="entry name" value="PAS-like_dom_sf"/>
</dbReference>
<proteinExistence type="predicted"/>
<dbReference type="PROSITE" id="PS50113">
    <property type="entry name" value="PAC"/>
    <property type="match status" value="2"/>
</dbReference>
<dbReference type="CDD" id="cd00130">
    <property type="entry name" value="PAS"/>
    <property type="match status" value="2"/>
</dbReference>
<keyword evidence="6" id="KW-1185">Reference proteome</keyword>
<dbReference type="RefSeq" id="WP_306213030.1">
    <property type="nucleotide sequence ID" value="NZ_CP132353.1"/>
</dbReference>
<dbReference type="Gene3D" id="3.30.450.20">
    <property type="entry name" value="PAS domain"/>
    <property type="match status" value="2"/>
</dbReference>
<reference evidence="5 6" key="1">
    <citation type="submission" date="2023-07" db="EMBL/GenBank/DDBJ databases">
        <title>Pathogenic bacteria of pear tree diseases.</title>
        <authorList>
            <person name="Zhang Z."/>
            <person name="He L."/>
            <person name="Huang R."/>
        </authorList>
    </citation>
    <scope>NUCLEOTIDE SEQUENCE [LARGE SCALE GENOMIC DNA]</scope>
    <source>
        <strain evidence="5 6">DE2</strain>
    </source>
</reference>
<dbReference type="InterPro" id="IPR004089">
    <property type="entry name" value="MCPsignal_dom"/>
</dbReference>
<dbReference type="SMART" id="SM00283">
    <property type="entry name" value="MA"/>
    <property type="match status" value="1"/>
</dbReference>
<dbReference type="PROSITE" id="PS50111">
    <property type="entry name" value="CHEMOTAXIS_TRANSDUC_2"/>
    <property type="match status" value="1"/>
</dbReference>
<evidence type="ECO:0000259" key="2">
    <source>
        <dbReference type="PROSITE" id="PS50111"/>
    </source>
</evidence>
<sequence length="439" mass="48469">MNGTTKPGILSHLFSHRSRRSPATLSAMNRAIAMIEFTAEGIILGANALFLEKMGYELSEIVGKHHSLFCPPALVSSAEYSHFWQRLRRGESFSNKFLRVAKNSRPIWLEANYVPVQDRSGRVVKIVKLASDITDRILDAQEQRAMTNAINRSMAVIAFNLNGQVLRANDNFLKTTGYQAAEIIGQHHSMFCTPELAASKEYSEFWKKLRHGDFVSGQFPRVNKQGRTIWLRATYNPVFDENNQLYEVVKFATDVTAQVQKNQLEREAAEQAFQAALETSENTRTGVRVIENSVTKVNEIAGELRKVSDDINGLSSQSAQIGIIVETIRSIASQTNLLALNAAVEAARAGTHGRSFAVVANEVRSLAAHIHSASQEITGVVERNHELAATAQKNITANLVRADEGVHLVREAGNVIVDIQTNSTQVVEAIGHVQQNLTS</sequence>